<gene>
    <name evidence="3" type="ORF">ASTO00021_LOCUS2142</name>
</gene>
<organism evidence="3">
    <name type="scientific">Aplanochytrium stocchinoi</name>
    <dbReference type="NCBI Taxonomy" id="215587"/>
    <lineage>
        <taxon>Eukaryota</taxon>
        <taxon>Sar</taxon>
        <taxon>Stramenopiles</taxon>
        <taxon>Bigyra</taxon>
        <taxon>Labyrinthulomycetes</taxon>
        <taxon>Thraustochytrida</taxon>
        <taxon>Thraustochytriidae</taxon>
        <taxon>Aplanochytrium</taxon>
    </lineage>
</organism>
<evidence type="ECO:0000256" key="1">
    <source>
        <dbReference type="SAM" id="MobiDB-lite"/>
    </source>
</evidence>
<dbReference type="AlphaFoldDB" id="A0A7S3LKS6"/>
<feature type="region of interest" description="Disordered" evidence="1">
    <location>
        <begin position="30"/>
        <end position="52"/>
    </location>
</feature>
<feature type="chain" id="PRO_5031359545" evidence="2">
    <location>
        <begin position="20"/>
        <end position="192"/>
    </location>
</feature>
<sequence length="192" mass="21119">MPDAIILLFLGFGFGPVSNCRQDPFSNITDSDLLESSKPKSRPSSRQTIASPTRICSQKRSCKTSLAKLISNCSKPFLSNDSNPKISKTPTDGVPSTRIFDSDTLVKELMEALIFFISQLKTSTYKSLAIESLLTEALWLFSLLGITSSLPGNLCFCTQSRSFNAFLDSPRSLLAHDHAFDDAEIVATKHVY</sequence>
<name>A0A7S3LKS6_9STRA</name>
<proteinExistence type="predicted"/>
<evidence type="ECO:0000313" key="3">
    <source>
        <dbReference type="EMBL" id="CAE0431804.1"/>
    </source>
</evidence>
<reference evidence="3" key="1">
    <citation type="submission" date="2021-01" db="EMBL/GenBank/DDBJ databases">
        <authorList>
            <person name="Corre E."/>
            <person name="Pelletier E."/>
            <person name="Niang G."/>
            <person name="Scheremetjew M."/>
            <person name="Finn R."/>
            <person name="Kale V."/>
            <person name="Holt S."/>
            <person name="Cochrane G."/>
            <person name="Meng A."/>
            <person name="Brown T."/>
            <person name="Cohen L."/>
        </authorList>
    </citation>
    <scope>NUCLEOTIDE SEQUENCE</scope>
    <source>
        <strain evidence="3">GSBS06</strain>
    </source>
</reference>
<accession>A0A7S3LKS6</accession>
<keyword evidence="2" id="KW-0732">Signal</keyword>
<dbReference type="EMBL" id="HBIN01003130">
    <property type="protein sequence ID" value="CAE0431804.1"/>
    <property type="molecule type" value="Transcribed_RNA"/>
</dbReference>
<protein>
    <submittedName>
        <fullName evidence="3">Uncharacterized protein</fullName>
    </submittedName>
</protein>
<evidence type="ECO:0000256" key="2">
    <source>
        <dbReference type="SAM" id="SignalP"/>
    </source>
</evidence>
<feature type="signal peptide" evidence="2">
    <location>
        <begin position="1"/>
        <end position="19"/>
    </location>
</feature>